<dbReference type="Pfam" id="PF02698">
    <property type="entry name" value="DUF218"/>
    <property type="match status" value="1"/>
</dbReference>
<dbReference type="PANTHER" id="PTHR30336">
    <property type="entry name" value="INNER MEMBRANE PROTEIN, PROBABLE PERMEASE"/>
    <property type="match status" value="1"/>
</dbReference>
<dbReference type="RefSeq" id="WP_091735004.1">
    <property type="nucleotide sequence ID" value="NZ_FOYR01000001.1"/>
</dbReference>
<sequence>MRKSLLAVSAVLASVGIAFLLWGQLVSQRASTRGLQEGRPGARRTVLVLGFGNRSSRANAVNRFRVRAGLRTLRSPRDVLIFSGGAVRGPEPEARILARYAAARGYAGSVLLETESRTTEENIRNTIPLLEDADEIAIVSNALHAERARGLLRARRADLGRRLIRADDDRFGEIPVIKAVAAALALLERRRSGTAGGARRRDPQPR</sequence>
<feature type="domain" description="DUF218" evidence="1">
    <location>
        <begin position="45"/>
        <end position="155"/>
    </location>
</feature>
<evidence type="ECO:0000259" key="1">
    <source>
        <dbReference type="Pfam" id="PF02698"/>
    </source>
</evidence>
<accession>A0A1I6FZQ1</accession>
<dbReference type="Gene3D" id="3.40.50.620">
    <property type="entry name" value="HUPs"/>
    <property type="match status" value="1"/>
</dbReference>
<dbReference type="Proteomes" id="UP000198877">
    <property type="component" value="Unassembled WGS sequence"/>
</dbReference>
<dbReference type="AlphaFoldDB" id="A0A1I6FZQ1"/>
<dbReference type="PANTHER" id="PTHR30336:SF20">
    <property type="entry name" value="DUF218 DOMAIN-CONTAINING PROTEIN"/>
    <property type="match status" value="1"/>
</dbReference>
<evidence type="ECO:0000313" key="3">
    <source>
        <dbReference type="Proteomes" id="UP000198877"/>
    </source>
</evidence>
<gene>
    <name evidence="2" type="ORF">SAMN04488591_0557</name>
</gene>
<dbReference type="InterPro" id="IPR003848">
    <property type="entry name" value="DUF218"/>
</dbReference>
<dbReference type="InterPro" id="IPR014729">
    <property type="entry name" value="Rossmann-like_a/b/a_fold"/>
</dbReference>
<proteinExistence type="predicted"/>
<protein>
    <submittedName>
        <fullName evidence="2">DUF218 domain-containing protein</fullName>
    </submittedName>
</protein>
<dbReference type="EMBL" id="FOYR01000001">
    <property type="protein sequence ID" value="SFR35402.1"/>
    <property type="molecule type" value="Genomic_DNA"/>
</dbReference>
<reference evidence="3" key="1">
    <citation type="submission" date="2016-10" db="EMBL/GenBank/DDBJ databases">
        <authorList>
            <person name="Varghese N."/>
            <person name="Submissions S."/>
        </authorList>
    </citation>
    <scope>NUCLEOTIDE SEQUENCE [LARGE SCALE GENOMIC DNA]</scope>
    <source>
        <strain evidence="3">CL127</strain>
    </source>
</reference>
<dbReference type="GO" id="GO:0005886">
    <property type="term" value="C:plasma membrane"/>
    <property type="evidence" value="ECO:0007669"/>
    <property type="project" value="TreeGrafter"/>
</dbReference>
<organism evidence="2 3">
    <name type="scientific">Microbacterium azadirachtae</name>
    <dbReference type="NCBI Taxonomy" id="582680"/>
    <lineage>
        <taxon>Bacteria</taxon>
        <taxon>Bacillati</taxon>
        <taxon>Actinomycetota</taxon>
        <taxon>Actinomycetes</taxon>
        <taxon>Micrococcales</taxon>
        <taxon>Microbacteriaceae</taxon>
        <taxon>Microbacterium</taxon>
    </lineage>
</organism>
<dbReference type="InterPro" id="IPR051599">
    <property type="entry name" value="Cell_Envelope_Assoc"/>
</dbReference>
<name>A0A1I6FZQ1_9MICO</name>
<evidence type="ECO:0000313" key="2">
    <source>
        <dbReference type="EMBL" id="SFR35402.1"/>
    </source>
</evidence>